<dbReference type="Proteomes" id="UP001189429">
    <property type="component" value="Unassembled WGS sequence"/>
</dbReference>
<keyword evidence="3" id="KW-1185">Reference proteome</keyword>
<dbReference type="Pfam" id="PF13181">
    <property type="entry name" value="TPR_8"/>
    <property type="match status" value="1"/>
</dbReference>
<dbReference type="InterPro" id="IPR011990">
    <property type="entry name" value="TPR-like_helical_dom_sf"/>
</dbReference>
<dbReference type="InterPro" id="IPR019734">
    <property type="entry name" value="TPR_rpt"/>
</dbReference>
<dbReference type="SUPFAM" id="SSF48452">
    <property type="entry name" value="TPR-like"/>
    <property type="match status" value="1"/>
</dbReference>
<evidence type="ECO:0000256" key="1">
    <source>
        <dbReference type="SAM" id="Coils"/>
    </source>
</evidence>
<protein>
    <submittedName>
        <fullName evidence="2">Uncharacterized protein</fullName>
    </submittedName>
</protein>
<keyword evidence="1" id="KW-0175">Coiled coil</keyword>
<name>A0ABN9SFL4_9DINO</name>
<sequence length="316" mass="33336">MVDVRAHTPMQSEKGQVLSGSVDELWSTATEAAKSGQQTKAAHFYTMALDSVTRGMRRDAGGFAADAELMKFNASSKGHLAQLLSERSAVHLKLGDFAAAVEDADACTRADPESERGHARLAVAHEAACSSLRVQLEACERGLTACPGSKFLVTRKWRLKKAIAEQPDAGEAPAASLDDDGSRLAAARRVADDPSDARRPMAASDLGSVLAAGSHGVARDVVQAERYLRIASEGGDTAAQRNLGLLLIELNRPEEAVPELCKAAEASDEQATLVLKQLMDEAEARAAEARKKLEAMAGSGDARAARMLAEMAVGCA</sequence>
<comment type="caution">
    <text evidence="2">The sequence shown here is derived from an EMBL/GenBank/DDBJ whole genome shotgun (WGS) entry which is preliminary data.</text>
</comment>
<accession>A0ABN9SFL4</accession>
<gene>
    <name evidence="2" type="ORF">PCOR1329_LOCUS28867</name>
</gene>
<proteinExistence type="predicted"/>
<reference evidence="2" key="1">
    <citation type="submission" date="2023-10" db="EMBL/GenBank/DDBJ databases">
        <authorList>
            <person name="Chen Y."/>
            <person name="Shah S."/>
            <person name="Dougan E. K."/>
            <person name="Thang M."/>
            <person name="Chan C."/>
        </authorList>
    </citation>
    <scope>NUCLEOTIDE SEQUENCE [LARGE SCALE GENOMIC DNA]</scope>
</reference>
<dbReference type="EMBL" id="CAUYUJ010010746">
    <property type="protein sequence ID" value="CAK0830157.1"/>
    <property type="molecule type" value="Genomic_DNA"/>
</dbReference>
<evidence type="ECO:0000313" key="2">
    <source>
        <dbReference type="EMBL" id="CAK0830157.1"/>
    </source>
</evidence>
<dbReference type="Gene3D" id="1.25.40.10">
    <property type="entry name" value="Tetratricopeptide repeat domain"/>
    <property type="match status" value="2"/>
</dbReference>
<organism evidence="2 3">
    <name type="scientific">Prorocentrum cordatum</name>
    <dbReference type="NCBI Taxonomy" id="2364126"/>
    <lineage>
        <taxon>Eukaryota</taxon>
        <taxon>Sar</taxon>
        <taxon>Alveolata</taxon>
        <taxon>Dinophyceae</taxon>
        <taxon>Prorocentrales</taxon>
        <taxon>Prorocentraceae</taxon>
        <taxon>Prorocentrum</taxon>
    </lineage>
</organism>
<evidence type="ECO:0000313" key="3">
    <source>
        <dbReference type="Proteomes" id="UP001189429"/>
    </source>
</evidence>
<feature type="coiled-coil region" evidence="1">
    <location>
        <begin position="272"/>
        <end position="299"/>
    </location>
</feature>